<accession>A0A6I4MBL9</accession>
<gene>
    <name evidence="3" type="ORF">F8568_023000</name>
</gene>
<dbReference type="AlphaFoldDB" id="A0A6I4MBL9"/>
<proteinExistence type="predicted"/>
<dbReference type="SUPFAM" id="SSF53474">
    <property type="entry name" value="alpha/beta-Hydrolases"/>
    <property type="match status" value="1"/>
</dbReference>
<evidence type="ECO:0000256" key="1">
    <source>
        <dbReference type="ARBA" id="ARBA00022801"/>
    </source>
</evidence>
<reference evidence="3" key="1">
    <citation type="submission" date="2019-12" db="EMBL/GenBank/DDBJ databases">
        <title>Actinomadura physcomitrii sp. nov., a novel actinomycete isolated from moss [Physcomitrium sphaericum (Ludw) Fuernr].</title>
        <authorList>
            <person name="Zhuang X."/>
        </authorList>
    </citation>
    <scope>NUCLEOTIDE SEQUENCE [LARGE SCALE GENOMIC DNA]</scope>
    <source>
        <strain evidence="3">LD22</strain>
    </source>
</reference>
<dbReference type="InterPro" id="IPR050300">
    <property type="entry name" value="GDXG_lipolytic_enzyme"/>
</dbReference>
<dbReference type="RefSeq" id="WP_151595738.1">
    <property type="nucleotide sequence ID" value="NZ_WBMS02000018.1"/>
</dbReference>
<dbReference type="Proteomes" id="UP000462055">
    <property type="component" value="Unassembled WGS sequence"/>
</dbReference>
<dbReference type="Pfam" id="PF07859">
    <property type="entry name" value="Abhydrolase_3"/>
    <property type="match status" value="1"/>
</dbReference>
<evidence type="ECO:0000313" key="4">
    <source>
        <dbReference type="Proteomes" id="UP000462055"/>
    </source>
</evidence>
<dbReference type="InterPro" id="IPR029058">
    <property type="entry name" value="AB_hydrolase_fold"/>
</dbReference>
<dbReference type="PANTHER" id="PTHR48081">
    <property type="entry name" value="AB HYDROLASE SUPERFAMILY PROTEIN C4A8.06C"/>
    <property type="match status" value="1"/>
</dbReference>
<dbReference type="InterPro" id="IPR013094">
    <property type="entry name" value="AB_hydrolase_3"/>
</dbReference>
<comment type="caution">
    <text evidence="3">The sequence shown here is derived from an EMBL/GenBank/DDBJ whole genome shotgun (WGS) entry which is preliminary data.</text>
</comment>
<dbReference type="Gene3D" id="3.40.50.1820">
    <property type="entry name" value="alpha/beta hydrolase"/>
    <property type="match status" value="1"/>
</dbReference>
<feature type="domain" description="Alpha/beta hydrolase fold-3" evidence="2">
    <location>
        <begin position="80"/>
        <end position="288"/>
    </location>
</feature>
<organism evidence="3 4">
    <name type="scientific">Actinomadura physcomitrii</name>
    <dbReference type="NCBI Taxonomy" id="2650748"/>
    <lineage>
        <taxon>Bacteria</taxon>
        <taxon>Bacillati</taxon>
        <taxon>Actinomycetota</taxon>
        <taxon>Actinomycetes</taxon>
        <taxon>Streptosporangiales</taxon>
        <taxon>Thermomonosporaceae</taxon>
        <taxon>Actinomadura</taxon>
    </lineage>
</organism>
<evidence type="ECO:0000313" key="3">
    <source>
        <dbReference type="EMBL" id="MWA03192.1"/>
    </source>
</evidence>
<dbReference type="PANTHER" id="PTHR48081:SF8">
    <property type="entry name" value="ALPHA_BETA HYDROLASE FOLD-3 DOMAIN-CONTAINING PROTEIN-RELATED"/>
    <property type="match status" value="1"/>
</dbReference>
<evidence type="ECO:0000259" key="2">
    <source>
        <dbReference type="Pfam" id="PF07859"/>
    </source>
</evidence>
<protein>
    <submittedName>
        <fullName evidence="3">Alpha/beta hydrolase fold domain-containing protein</fullName>
    </submittedName>
</protein>
<keyword evidence="4" id="KW-1185">Reference proteome</keyword>
<keyword evidence="1 3" id="KW-0378">Hydrolase</keyword>
<dbReference type="GO" id="GO:0016787">
    <property type="term" value="F:hydrolase activity"/>
    <property type="evidence" value="ECO:0007669"/>
    <property type="project" value="UniProtKB-KW"/>
</dbReference>
<sequence>MAYAFDPELAASVAGLPVTDLADLAAARAHDAPTTAIDLPDQYRGAVTASTQTAPAVRGGPPAVLSVYRPSAPGPRRSAVLAIHGGGFVVGAHRGYARECCRLVTELGAVVVAVHYRLAPEHPFPAAFLDCLAALSWMHDHADGLGIDPGRVAVVGDSAGGALAAGLCLYARDHQGPPISFQFLGIPVLDDRLRTASMTRFVDTPLWHRGAAELSWRYYLAGGTKLGDADGLRYAAPARAEDLAGLPPAAIAICEFDPLRDEGLIYGQRLLAAGVSTEIHHYAGTFHGSTLLWRAAVSKRMWRDRIEALTRALRAAPVRTPPRGA</sequence>
<name>A0A6I4MBL9_9ACTN</name>
<dbReference type="EMBL" id="WBMS02000018">
    <property type="protein sequence ID" value="MWA03192.1"/>
    <property type="molecule type" value="Genomic_DNA"/>
</dbReference>